<dbReference type="PANTHER" id="PTHR24058">
    <property type="entry name" value="DUAL SPECIFICITY PROTEIN KINASE"/>
    <property type="match status" value="1"/>
</dbReference>
<dbReference type="Proteomes" id="UP001444071">
    <property type="component" value="Unassembled WGS sequence"/>
</dbReference>
<dbReference type="InterPro" id="IPR011009">
    <property type="entry name" value="Kinase-like_dom_sf"/>
</dbReference>
<dbReference type="GO" id="GO:0003677">
    <property type="term" value="F:DNA binding"/>
    <property type="evidence" value="ECO:0007669"/>
    <property type="project" value="UniProtKB-KW"/>
</dbReference>
<evidence type="ECO:0000256" key="2">
    <source>
        <dbReference type="ARBA" id="ARBA00022679"/>
    </source>
</evidence>
<dbReference type="Gene3D" id="1.10.510.10">
    <property type="entry name" value="Transferase(Phosphotransferase) domain 1"/>
    <property type="match status" value="1"/>
</dbReference>
<keyword evidence="5" id="KW-0067">ATP-binding</keyword>
<name>A0ABV0VTJ7_9TELE</name>
<keyword evidence="6" id="KW-0371">Homeobox</keyword>
<keyword evidence="3" id="KW-0547">Nucleotide-binding</keyword>
<accession>A0ABV0VTJ7</accession>
<keyword evidence="7" id="KW-1185">Reference proteome</keyword>
<dbReference type="PANTHER" id="PTHR24058:SF17">
    <property type="entry name" value="HOMEODOMAIN INTERACTING PROTEIN KINASE, ISOFORM D"/>
    <property type="match status" value="1"/>
</dbReference>
<dbReference type="GO" id="GO:0016301">
    <property type="term" value="F:kinase activity"/>
    <property type="evidence" value="ECO:0007669"/>
    <property type="project" value="UniProtKB-KW"/>
</dbReference>
<dbReference type="InterPro" id="IPR050494">
    <property type="entry name" value="Ser_Thr_dual-spec_kinase"/>
</dbReference>
<organism evidence="6 7">
    <name type="scientific">Xenotaenia resolanae</name>
    <dbReference type="NCBI Taxonomy" id="208358"/>
    <lineage>
        <taxon>Eukaryota</taxon>
        <taxon>Metazoa</taxon>
        <taxon>Chordata</taxon>
        <taxon>Craniata</taxon>
        <taxon>Vertebrata</taxon>
        <taxon>Euteleostomi</taxon>
        <taxon>Actinopterygii</taxon>
        <taxon>Neopterygii</taxon>
        <taxon>Teleostei</taxon>
        <taxon>Neoteleostei</taxon>
        <taxon>Acanthomorphata</taxon>
        <taxon>Ovalentaria</taxon>
        <taxon>Atherinomorphae</taxon>
        <taxon>Cyprinodontiformes</taxon>
        <taxon>Goodeidae</taxon>
        <taxon>Xenotaenia</taxon>
    </lineage>
</organism>
<keyword evidence="4 6" id="KW-0418">Kinase</keyword>
<sequence>MCVLCFLRAPEIILGLPFCEAIDMWSLGCVIAELFLGWPLYPGASEYDQIRYISQTQGLPAEYLLSAGTKTTRFFNRERDSTYPLWRLKGPVHNEAVIIWGVAKGRPLLYLPVTLPVSLYLCCNLMMTLCDTLSSAVTSI</sequence>
<evidence type="ECO:0000313" key="7">
    <source>
        <dbReference type="Proteomes" id="UP001444071"/>
    </source>
</evidence>
<keyword evidence="2" id="KW-0808">Transferase</keyword>
<dbReference type="EMBL" id="JAHRIM010004586">
    <property type="protein sequence ID" value="MEQ2259603.1"/>
    <property type="molecule type" value="Genomic_DNA"/>
</dbReference>
<keyword evidence="6" id="KW-0238">DNA-binding</keyword>
<evidence type="ECO:0000256" key="3">
    <source>
        <dbReference type="ARBA" id="ARBA00022741"/>
    </source>
</evidence>
<evidence type="ECO:0000256" key="4">
    <source>
        <dbReference type="ARBA" id="ARBA00022777"/>
    </source>
</evidence>
<comment type="caution">
    <text evidence="6">The sequence shown here is derived from an EMBL/GenBank/DDBJ whole genome shotgun (WGS) entry which is preliminary data.</text>
</comment>
<evidence type="ECO:0000256" key="1">
    <source>
        <dbReference type="ARBA" id="ARBA00022527"/>
    </source>
</evidence>
<keyword evidence="1" id="KW-0723">Serine/threonine-protein kinase</keyword>
<evidence type="ECO:0000313" key="6">
    <source>
        <dbReference type="EMBL" id="MEQ2259603.1"/>
    </source>
</evidence>
<protein>
    <submittedName>
        <fullName evidence="6">Homeodomain-interacting protein kinase 2</fullName>
    </submittedName>
</protein>
<evidence type="ECO:0000256" key="5">
    <source>
        <dbReference type="ARBA" id="ARBA00022840"/>
    </source>
</evidence>
<proteinExistence type="predicted"/>
<reference evidence="6 7" key="1">
    <citation type="submission" date="2021-06" db="EMBL/GenBank/DDBJ databases">
        <authorList>
            <person name="Palmer J.M."/>
        </authorList>
    </citation>
    <scope>NUCLEOTIDE SEQUENCE [LARGE SCALE GENOMIC DNA]</scope>
    <source>
        <strain evidence="6 7">XR_2019</strain>
        <tissue evidence="6">Muscle</tissue>
    </source>
</reference>
<gene>
    <name evidence="6" type="primary">HIPK2_2</name>
    <name evidence="6" type="ORF">XENORESO_014495</name>
</gene>
<dbReference type="SUPFAM" id="SSF56112">
    <property type="entry name" value="Protein kinase-like (PK-like)"/>
    <property type="match status" value="1"/>
</dbReference>